<evidence type="ECO:0000313" key="2">
    <source>
        <dbReference type="RefSeq" id="XP_025025929.1"/>
    </source>
</evidence>
<dbReference type="Proteomes" id="UP000695026">
    <property type="component" value="Unplaced"/>
</dbReference>
<gene>
    <name evidence="2" type="primary">LOC112541307</name>
</gene>
<dbReference type="GeneID" id="112541307"/>
<name>A0A9F5IJS3_PYTBI</name>
<organism evidence="1 2">
    <name type="scientific">Python bivittatus</name>
    <name type="common">Burmese python</name>
    <name type="synonym">Python molurus bivittatus</name>
    <dbReference type="NCBI Taxonomy" id="176946"/>
    <lineage>
        <taxon>Eukaryota</taxon>
        <taxon>Metazoa</taxon>
        <taxon>Chordata</taxon>
        <taxon>Craniata</taxon>
        <taxon>Vertebrata</taxon>
        <taxon>Euteleostomi</taxon>
        <taxon>Lepidosauria</taxon>
        <taxon>Squamata</taxon>
        <taxon>Bifurcata</taxon>
        <taxon>Unidentata</taxon>
        <taxon>Episquamata</taxon>
        <taxon>Toxicofera</taxon>
        <taxon>Serpentes</taxon>
        <taxon>Henophidia</taxon>
        <taxon>Pythonidae</taxon>
        <taxon>Python</taxon>
    </lineage>
</organism>
<protein>
    <submittedName>
        <fullName evidence="2">Uncharacterized protein LOC112541307</fullName>
    </submittedName>
</protein>
<sequence>MDTLTASSVSNRPWVLQFFRNLFGSSRHVTEEGERPKAGEKEKDDIKSELLDCPLSDTEVAVPGQEPDIPKTSSSEICQAVMGSHTEELPLMKEVTLGDTSVKDENKLSALFNSTRMDLGDTDPFAESMLSNNGRVSAAGEKKHETSEGGTLGKHEITPAVCADDGISMAAGSIADIKDCNVEDETEHLLKEDVQIEPPKSELSPWNRLINMYKQRRRLPASKVSNVQDIPTQPVIEDEATLDLMVYGIATPKAHVTLSSSPESSCTLMLPENEIREMAGDCEIAHEDTGSNGGGSPKHLKVQCMLNINNFDQAFGTIDQTADIIFFSVIYYKQLLSKFM</sequence>
<proteinExistence type="predicted"/>
<dbReference type="RefSeq" id="XP_025025929.1">
    <property type="nucleotide sequence ID" value="XM_025170161.1"/>
</dbReference>
<dbReference type="AlphaFoldDB" id="A0A9F5IJS3"/>
<accession>A0A9F5IJS3</accession>
<dbReference type="OMA" id="RPWVLQF"/>
<evidence type="ECO:0000313" key="1">
    <source>
        <dbReference type="Proteomes" id="UP000695026"/>
    </source>
</evidence>
<reference evidence="2" key="1">
    <citation type="submission" date="2025-08" db="UniProtKB">
        <authorList>
            <consortium name="RefSeq"/>
        </authorList>
    </citation>
    <scope>IDENTIFICATION</scope>
    <source>
        <tissue evidence="2">Liver</tissue>
    </source>
</reference>
<dbReference type="KEGG" id="pbi:112541307"/>
<keyword evidence="1" id="KW-1185">Reference proteome</keyword>
<dbReference type="OrthoDB" id="9937592at2759"/>